<evidence type="ECO:0000313" key="5">
    <source>
        <dbReference type="EMBL" id="WPB87693.1"/>
    </source>
</evidence>
<dbReference type="PANTHER" id="PTHR22981">
    <property type="entry name" value="3-HYDROXYISOBUTYRATE DEHYDROGENASE-RELATED"/>
    <property type="match status" value="1"/>
</dbReference>
<organism evidence="5 6">
    <name type="scientific">Sediminicoccus rosea</name>
    <dbReference type="NCBI Taxonomy" id="1225128"/>
    <lineage>
        <taxon>Bacteria</taxon>
        <taxon>Pseudomonadati</taxon>
        <taxon>Pseudomonadota</taxon>
        <taxon>Alphaproteobacteria</taxon>
        <taxon>Acetobacterales</taxon>
        <taxon>Roseomonadaceae</taxon>
        <taxon>Sediminicoccus</taxon>
    </lineage>
</organism>
<evidence type="ECO:0000256" key="1">
    <source>
        <dbReference type="ARBA" id="ARBA00023002"/>
    </source>
</evidence>
<dbReference type="Gene3D" id="1.10.1040.10">
    <property type="entry name" value="N-(1-d-carboxylethyl)-l-norvaline Dehydrogenase, domain 2"/>
    <property type="match status" value="1"/>
</dbReference>
<feature type="domain" description="3-hydroxyisobutyrate dehydrogenase-like NAD-binding" evidence="4">
    <location>
        <begin position="206"/>
        <end position="326"/>
    </location>
</feature>
<dbReference type="PROSITE" id="PS00895">
    <property type="entry name" value="3_HYDROXYISOBUT_DH"/>
    <property type="match status" value="1"/>
</dbReference>
<evidence type="ECO:0000256" key="2">
    <source>
        <dbReference type="ARBA" id="ARBA00023027"/>
    </source>
</evidence>
<protein>
    <submittedName>
        <fullName evidence="5">NAD(P)-dependent oxidoreductase</fullName>
        <ecNumber evidence="5">1.1.-.-</ecNumber>
    </submittedName>
</protein>
<name>A0ABZ0PPN4_9PROT</name>
<evidence type="ECO:0000259" key="4">
    <source>
        <dbReference type="Pfam" id="PF14833"/>
    </source>
</evidence>
<dbReference type="Pfam" id="PF03446">
    <property type="entry name" value="NAD_binding_2"/>
    <property type="match status" value="1"/>
</dbReference>
<dbReference type="InterPro" id="IPR036291">
    <property type="entry name" value="NAD(P)-bd_dom_sf"/>
</dbReference>
<feature type="domain" description="6-phosphogluconate dehydrogenase NADP-binding" evidence="3">
    <location>
        <begin position="46"/>
        <end position="201"/>
    </location>
</feature>
<reference evidence="5 6" key="1">
    <citation type="submission" date="2023-11" db="EMBL/GenBank/DDBJ databases">
        <title>Arctic aerobic anoxygenic photoheterotroph Sediminicoccus rosea KRV36 adapts its photosynthesis to long days of polar summer.</title>
        <authorList>
            <person name="Tomasch J."/>
            <person name="Kopejtka K."/>
            <person name="Bily T."/>
            <person name="Gardiner A.T."/>
            <person name="Gardian Z."/>
            <person name="Shivaramu S."/>
            <person name="Koblizek M."/>
            <person name="Engelhardt F."/>
            <person name="Kaftan D."/>
        </authorList>
    </citation>
    <scope>NUCLEOTIDE SEQUENCE [LARGE SCALE GENOMIC DNA]</scope>
    <source>
        <strain evidence="5 6">R-30</strain>
    </source>
</reference>
<dbReference type="InterPro" id="IPR002204">
    <property type="entry name" value="3-OH-isobutyrate_DH-rel_CS"/>
</dbReference>
<keyword evidence="1 5" id="KW-0560">Oxidoreductase</keyword>
<dbReference type="InterPro" id="IPR029154">
    <property type="entry name" value="HIBADH-like_NADP-bd"/>
</dbReference>
<evidence type="ECO:0000259" key="3">
    <source>
        <dbReference type="Pfam" id="PF03446"/>
    </source>
</evidence>
<dbReference type="Pfam" id="PF14833">
    <property type="entry name" value="NAD_binding_11"/>
    <property type="match status" value="1"/>
</dbReference>
<keyword evidence="2" id="KW-0520">NAD</keyword>
<dbReference type="Gene3D" id="3.40.50.720">
    <property type="entry name" value="NAD(P)-binding Rossmann-like Domain"/>
    <property type="match status" value="1"/>
</dbReference>
<dbReference type="GO" id="GO:0016491">
    <property type="term" value="F:oxidoreductase activity"/>
    <property type="evidence" value="ECO:0007669"/>
    <property type="project" value="UniProtKB-KW"/>
</dbReference>
<dbReference type="InterPro" id="IPR008927">
    <property type="entry name" value="6-PGluconate_DH-like_C_sf"/>
</dbReference>
<dbReference type="RefSeq" id="WP_318651644.1">
    <property type="nucleotide sequence ID" value="NZ_CP137852.1"/>
</dbReference>
<gene>
    <name evidence="5" type="ORF">R9Z33_11600</name>
</gene>
<dbReference type="PANTHER" id="PTHR22981:SF7">
    <property type="entry name" value="3-HYDROXYISOBUTYRATE DEHYDROGENASE, MITOCHONDRIAL"/>
    <property type="match status" value="1"/>
</dbReference>
<keyword evidence="6" id="KW-1185">Reference proteome</keyword>
<dbReference type="PIRSF" id="PIRSF000103">
    <property type="entry name" value="HIBADH"/>
    <property type="match status" value="1"/>
</dbReference>
<dbReference type="EMBL" id="CP137852">
    <property type="protein sequence ID" value="WPB87693.1"/>
    <property type="molecule type" value="Genomic_DNA"/>
</dbReference>
<dbReference type="InterPro" id="IPR006115">
    <property type="entry name" value="6PGDH_NADP-bd"/>
</dbReference>
<dbReference type="Proteomes" id="UP001305521">
    <property type="component" value="Chromosome"/>
</dbReference>
<evidence type="ECO:0000313" key="6">
    <source>
        <dbReference type="Proteomes" id="UP001305521"/>
    </source>
</evidence>
<dbReference type="SUPFAM" id="SSF48179">
    <property type="entry name" value="6-phosphogluconate dehydrogenase C-terminal domain-like"/>
    <property type="match status" value="1"/>
</dbReference>
<dbReference type="InterPro" id="IPR015815">
    <property type="entry name" value="HIBADH-related"/>
</dbReference>
<dbReference type="EC" id="1.1.-.-" evidence="5"/>
<dbReference type="InterPro" id="IPR013328">
    <property type="entry name" value="6PGD_dom2"/>
</dbReference>
<proteinExistence type="predicted"/>
<accession>A0ABZ0PPN4</accession>
<sequence length="339" mass="35149">MGAGDGGSALRDHPARQHLNTPFTAGLIPVSSPQHKGRNAMQDQVIGFVGLGQMGRPMAGRLLEAGHAVVVYDRVPEAVEALVALGAQAASSIREVADRADVVFVSLPTPAIVREVAIGPGGVIEGQRARTLVDFSTTGPRVAGELHEAFGKLGRSVLDAPVSGGRSGAAAGTLAVMVSGPRERYDALEAVFKIVGRPFFCGEQPGAAQVMKLCNNLLAAATLVVSSEAIAMGVKAGLDPKLMCEVINVSSGRNSATQDKFPKAIIPRSFDFGFAIGLSHKDVRLCVDEAEAMGIPMVVGSAVRQMLAVTSAKFGPESDFTNVARVVEEWAGVTIGGKA</sequence>
<dbReference type="SUPFAM" id="SSF51735">
    <property type="entry name" value="NAD(P)-binding Rossmann-fold domains"/>
    <property type="match status" value="1"/>
</dbReference>